<sequence>MDCSATVNRGPTLILGSVEDENGTTEFLGKRKNKNEDIILEPDTEVKVSLTGYRFDGIEAVGFTTYSHCDKVLYISKKDFVSHNENLVVIKYTFEPTTFSYKICIKQTPLKSYNDKSKGSLNAQDNSSELYKIMSNQKYYDVILISSDEIEIPSHCCILAKYSKIFEKIIDESSESPVKINVENYNAEIIEAALNFLYDKSDAIDGKEIEIFRFAIEYDIDDILNSWCSFFEKFVDPSNVCDYIQIAYSNNFEELKKKCLKFLIEKKKEIDSSNVADLPKNILSDLLTAL</sequence>
<organism evidence="2 3">
    <name type="scientific">Panagrolaimus superbus</name>
    <dbReference type="NCBI Taxonomy" id="310955"/>
    <lineage>
        <taxon>Eukaryota</taxon>
        <taxon>Metazoa</taxon>
        <taxon>Ecdysozoa</taxon>
        <taxon>Nematoda</taxon>
        <taxon>Chromadorea</taxon>
        <taxon>Rhabditida</taxon>
        <taxon>Tylenchina</taxon>
        <taxon>Panagrolaimomorpha</taxon>
        <taxon>Panagrolaimoidea</taxon>
        <taxon>Panagrolaimidae</taxon>
        <taxon>Panagrolaimus</taxon>
    </lineage>
</organism>
<dbReference type="AlphaFoldDB" id="A0A914Y578"/>
<dbReference type="InterPro" id="IPR042846">
    <property type="entry name" value="BTBD19"/>
</dbReference>
<reference evidence="3" key="1">
    <citation type="submission" date="2022-11" db="UniProtKB">
        <authorList>
            <consortium name="WormBaseParasite"/>
        </authorList>
    </citation>
    <scope>IDENTIFICATION</scope>
</reference>
<evidence type="ECO:0000313" key="2">
    <source>
        <dbReference type="Proteomes" id="UP000887577"/>
    </source>
</evidence>
<dbReference type="Pfam" id="PF00651">
    <property type="entry name" value="BTB"/>
    <property type="match status" value="1"/>
</dbReference>
<dbReference type="PROSITE" id="PS50097">
    <property type="entry name" value="BTB"/>
    <property type="match status" value="1"/>
</dbReference>
<dbReference type="InterPro" id="IPR011333">
    <property type="entry name" value="SKP1/BTB/POZ_sf"/>
</dbReference>
<dbReference type="SMART" id="SM00225">
    <property type="entry name" value="BTB"/>
    <property type="match status" value="1"/>
</dbReference>
<evidence type="ECO:0000313" key="3">
    <source>
        <dbReference type="WBParaSite" id="PSU_v2.g14394.t1"/>
    </source>
</evidence>
<dbReference type="WBParaSite" id="PSU_v2.g14394.t1">
    <property type="protein sequence ID" value="PSU_v2.g14394.t1"/>
    <property type="gene ID" value="PSU_v2.g14394"/>
</dbReference>
<dbReference type="PANTHER" id="PTHR46965">
    <property type="entry name" value="BTB/POZ DOMAIN-CONTAINING PROTEIN 19"/>
    <property type="match status" value="1"/>
</dbReference>
<proteinExistence type="predicted"/>
<dbReference type="Proteomes" id="UP000887577">
    <property type="component" value="Unplaced"/>
</dbReference>
<accession>A0A914Y578</accession>
<protein>
    <submittedName>
        <fullName evidence="3">BTB domain-containing protein</fullName>
    </submittedName>
</protein>
<dbReference type="InterPro" id="IPR000210">
    <property type="entry name" value="BTB/POZ_dom"/>
</dbReference>
<keyword evidence="2" id="KW-1185">Reference proteome</keyword>
<dbReference type="PANTHER" id="PTHR46965:SF1">
    <property type="entry name" value="BTB_POZ DOMAIN-CONTAINING PROTEIN 19"/>
    <property type="match status" value="1"/>
</dbReference>
<dbReference type="CDD" id="cd14733">
    <property type="entry name" value="BACK"/>
    <property type="match status" value="1"/>
</dbReference>
<name>A0A914Y578_9BILA</name>
<evidence type="ECO:0000259" key="1">
    <source>
        <dbReference type="PROSITE" id="PS50097"/>
    </source>
</evidence>
<dbReference type="SUPFAM" id="SSF54695">
    <property type="entry name" value="POZ domain"/>
    <property type="match status" value="1"/>
</dbReference>
<dbReference type="CDD" id="cd18186">
    <property type="entry name" value="BTB_POZ_ZBTB_KLHL-like"/>
    <property type="match status" value="1"/>
</dbReference>
<feature type="domain" description="BTB" evidence="1">
    <location>
        <begin position="140"/>
        <end position="206"/>
    </location>
</feature>
<dbReference type="Gene3D" id="3.30.710.10">
    <property type="entry name" value="Potassium Channel Kv1.1, Chain A"/>
    <property type="match status" value="1"/>
</dbReference>